<gene>
    <name evidence="4" type="ORF">PIB30_048276</name>
</gene>
<sequence>MPPSIGELTSLKTLNIFVVGKGRGSRLKELGTLKLKGELHIKHVERVTSVADAEEANMGDKDLHHLLLSWDRVEESRLQGKYVEQVLEVLQPSAHYLQILRLGGYPGVRFPQWMGSPSLKDLCHVVIVDCKNSSSLPTLGKLPSLKRLEISNINHLTYLDNETYDNTGGFMALELLLLDKLPNLVRLSREEGENMFPVLSELHIYECPELSLPSLPSLKELIVRGKCHQGLLNSIYKLHSLEFLAFYGSDEESPRFPNGVLKELVSLKKLWLRNLSRLDVLTYGIMKLSTIQELYIINFDNLETLPDHVLEGLQSLKVLQIERNKKFKLSAGFQHLTFLKQLRIIKCPEVEGFPEALQHMTALQSLTVYDLPNLKSLPDWLGNLVLLDSLRIAKCPKLTCFPTSIKSLGNLKSLRIEECPELSKRCETGTGKDWPLIAHVPEVHHFPKCHFPDRIFLYLPINMEGV</sequence>
<dbReference type="Proteomes" id="UP001341840">
    <property type="component" value="Unassembled WGS sequence"/>
</dbReference>
<dbReference type="EMBL" id="JASCZI010090936">
    <property type="protein sequence ID" value="MED6147903.1"/>
    <property type="molecule type" value="Genomic_DNA"/>
</dbReference>
<evidence type="ECO:0000256" key="2">
    <source>
        <dbReference type="ARBA" id="ARBA00022821"/>
    </source>
</evidence>
<evidence type="ECO:0000313" key="5">
    <source>
        <dbReference type="Proteomes" id="UP001341840"/>
    </source>
</evidence>
<organism evidence="4 5">
    <name type="scientific">Stylosanthes scabra</name>
    <dbReference type="NCBI Taxonomy" id="79078"/>
    <lineage>
        <taxon>Eukaryota</taxon>
        <taxon>Viridiplantae</taxon>
        <taxon>Streptophyta</taxon>
        <taxon>Embryophyta</taxon>
        <taxon>Tracheophyta</taxon>
        <taxon>Spermatophyta</taxon>
        <taxon>Magnoliopsida</taxon>
        <taxon>eudicotyledons</taxon>
        <taxon>Gunneridae</taxon>
        <taxon>Pentapetalae</taxon>
        <taxon>rosids</taxon>
        <taxon>fabids</taxon>
        <taxon>Fabales</taxon>
        <taxon>Fabaceae</taxon>
        <taxon>Papilionoideae</taxon>
        <taxon>50 kb inversion clade</taxon>
        <taxon>dalbergioids sensu lato</taxon>
        <taxon>Dalbergieae</taxon>
        <taxon>Pterocarpus clade</taxon>
        <taxon>Stylosanthes</taxon>
    </lineage>
</organism>
<proteinExistence type="predicted"/>
<reference evidence="4 5" key="1">
    <citation type="journal article" date="2023" name="Plants (Basel)">
        <title>Bridging the Gap: Combining Genomics and Transcriptomics Approaches to Understand Stylosanthes scabra, an Orphan Legume from the Brazilian Caatinga.</title>
        <authorList>
            <person name="Ferreira-Neto J.R.C."/>
            <person name="da Silva M.D."/>
            <person name="Binneck E."/>
            <person name="de Melo N.F."/>
            <person name="da Silva R.H."/>
            <person name="de Melo A.L.T.M."/>
            <person name="Pandolfi V."/>
            <person name="Bustamante F.O."/>
            <person name="Brasileiro-Vidal A.C."/>
            <person name="Benko-Iseppon A.M."/>
        </authorList>
    </citation>
    <scope>NUCLEOTIDE SEQUENCE [LARGE SCALE GENOMIC DNA]</scope>
    <source>
        <tissue evidence="4">Leaves</tissue>
    </source>
</reference>
<keyword evidence="1" id="KW-0433">Leucine-rich repeat</keyword>
<dbReference type="InterPro" id="IPR056789">
    <property type="entry name" value="LRR_R13L1-DRL21"/>
</dbReference>
<dbReference type="Pfam" id="PF25019">
    <property type="entry name" value="LRR_R13L1-DRL21"/>
    <property type="match status" value="1"/>
</dbReference>
<name>A0ABU6TJ49_9FABA</name>
<accession>A0ABU6TJ49</accession>
<dbReference type="PANTHER" id="PTHR36766">
    <property type="entry name" value="PLANT BROAD-SPECTRUM MILDEW RESISTANCE PROTEIN RPW8"/>
    <property type="match status" value="1"/>
</dbReference>
<dbReference type="Gene3D" id="3.80.10.10">
    <property type="entry name" value="Ribonuclease Inhibitor"/>
    <property type="match status" value="3"/>
</dbReference>
<protein>
    <recommendedName>
        <fullName evidence="3">R13L1/DRL21-like LRR repeat region domain-containing protein</fullName>
    </recommendedName>
</protein>
<dbReference type="SUPFAM" id="SSF52058">
    <property type="entry name" value="L domain-like"/>
    <property type="match status" value="1"/>
</dbReference>
<dbReference type="InterPro" id="IPR032675">
    <property type="entry name" value="LRR_dom_sf"/>
</dbReference>
<feature type="domain" description="R13L1/DRL21-like LRR repeat region" evidence="3">
    <location>
        <begin position="27"/>
        <end position="152"/>
    </location>
</feature>
<comment type="caution">
    <text evidence="4">The sequence shown here is derived from an EMBL/GenBank/DDBJ whole genome shotgun (WGS) entry which is preliminary data.</text>
</comment>
<keyword evidence="5" id="KW-1185">Reference proteome</keyword>
<evidence type="ECO:0000313" key="4">
    <source>
        <dbReference type="EMBL" id="MED6147903.1"/>
    </source>
</evidence>
<dbReference type="PANTHER" id="PTHR36766:SF42">
    <property type="entry name" value="NB-ARC DOMAIN DISEASE RESISTANCE PROTEIN"/>
    <property type="match status" value="1"/>
</dbReference>
<evidence type="ECO:0000256" key="1">
    <source>
        <dbReference type="ARBA" id="ARBA00022614"/>
    </source>
</evidence>
<evidence type="ECO:0000259" key="3">
    <source>
        <dbReference type="Pfam" id="PF25019"/>
    </source>
</evidence>
<keyword evidence="2" id="KW-0611">Plant defense</keyword>